<feature type="region of interest" description="Disordered" evidence="1">
    <location>
        <begin position="1"/>
        <end position="30"/>
    </location>
</feature>
<evidence type="ECO:0000313" key="3">
    <source>
        <dbReference type="Proteomes" id="UP000078541"/>
    </source>
</evidence>
<accession>A0A195F344</accession>
<keyword evidence="3" id="KW-1185">Reference proteome</keyword>
<evidence type="ECO:0000313" key="2">
    <source>
        <dbReference type="EMBL" id="KYN34883.1"/>
    </source>
</evidence>
<dbReference type="AlphaFoldDB" id="A0A195F344"/>
<proteinExistence type="predicted"/>
<reference evidence="2 3" key="1">
    <citation type="submission" date="2016-03" db="EMBL/GenBank/DDBJ databases">
        <title>Trachymyrmex septentrionalis WGS genome.</title>
        <authorList>
            <person name="Nygaard S."/>
            <person name="Hu H."/>
            <person name="Boomsma J."/>
            <person name="Zhang G."/>
        </authorList>
    </citation>
    <scope>NUCLEOTIDE SEQUENCE [LARGE SCALE GENOMIC DNA]</scope>
    <source>
        <strain evidence="2">Tsep2-gDNA-1</strain>
        <tissue evidence="2">Whole body</tissue>
    </source>
</reference>
<name>A0A195F344_9HYME</name>
<evidence type="ECO:0000256" key="1">
    <source>
        <dbReference type="SAM" id="MobiDB-lite"/>
    </source>
</evidence>
<sequence>MRFPSKPYERPSFFRRKGNQFSGKGGGGGRSLGSPHIFTVEFADPRNFQYFTIVGARKSSAEISSGLHTPQPSVRPSVRSSVRPSVVAIVTRLNGRSPTRRRIADFDRFESVESSAFLTVLGRIEFQVPEVSWRAVTTAGALCTSLLFLEQFAIGLACKSNAKVNEHGDIVYKMFPAYVRFSDTRKNISPFEKLYIRACSRQFAISKGRNVGVSRKIGGTKECGQAAMDFARTSLLKEEAAVAKPRTGLGGVTRGVVPPLTNTWKQDSRSRAGERERVNRQKECARPTSFPPRSAYRTRLLAVATCPVLIPLEHVPLRMQVSSVTRPGDMGTFSAKVNGLFRCSTMLSAGHAWVCTRAYLRTYVRTSVRVPDGRQLASGCPPSVASLPWNHASLLCCAAARHLAVRADSLPRDDEVSATPRNVRAHARRPE</sequence>
<dbReference type="EMBL" id="KQ981855">
    <property type="protein sequence ID" value="KYN34883.1"/>
    <property type="molecule type" value="Genomic_DNA"/>
</dbReference>
<feature type="region of interest" description="Disordered" evidence="1">
    <location>
        <begin position="411"/>
        <end position="431"/>
    </location>
</feature>
<gene>
    <name evidence="2" type="ORF">ALC56_10851</name>
</gene>
<dbReference type="Proteomes" id="UP000078541">
    <property type="component" value="Unassembled WGS sequence"/>
</dbReference>
<organism evidence="2 3">
    <name type="scientific">Trachymyrmex septentrionalis</name>
    <dbReference type="NCBI Taxonomy" id="34720"/>
    <lineage>
        <taxon>Eukaryota</taxon>
        <taxon>Metazoa</taxon>
        <taxon>Ecdysozoa</taxon>
        <taxon>Arthropoda</taxon>
        <taxon>Hexapoda</taxon>
        <taxon>Insecta</taxon>
        <taxon>Pterygota</taxon>
        <taxon>Neoptera</taxon>
        <taxon>Endopterygota</taxon>
        <taxon>Hymenoptera</taxon>
        <taxon>Apocrita</taxon>
        <taxon>Aculeata</taxon>
        <taxon>Formicoidea</taxon>
        <taxon>Formicidae</taxon>
        <taxon>Myrmicinae</taxon>
        <taxon>Trachymyrmex</taxon>
    </lineage>
</organism>
<protein>
    <submittedName>
        <fullName evidence="2">Uncharacterized protein</fullName>
    </submittedName>
</protein>